<dbReference type="InterPro" id="IPR057442">
    <property type="entry name" value="Beta-prop_At4g14310"/>
</dbReference>
<feature type="compositionally biased region" description="Basic and acidic residues" evidence="1">
    <location>
        <begin position="53"/>
        <end position="65"/>
    </location>
</feature>
<proteinExistence type="predicted"/>
<dbReference type="Pfam" id="PF25465">
    <property type="entry name" value="Beta-prop_At4g14310"/>
    <property type="match status" value="2"/>
</dbReference>
<evidence type="ECO:0000259" key="2">
    <source>
        <dbReference type="Pfam" id="PF25465"/>
    </source>
</evidence>
<feature type="domain" description="At4g14310 8-bladed propeller" evidence="2">
    <location>
        <begin position="561"/>
        <end position="606"/>
    </location>
</feature>
<evidence type="ECO:0000256" key="1">
    <source>
        <dbReference type="SAM" id="MobiDB-lite"/>
    </source>
</evidence>
<dbReference type="EMBL" id="JABTTQ020000003">
    <property type="protein sequence ID" value="KAK6161250.1"/>
    <property type="molecule type" value="Genomic_DNA"/>
</dbReference>
<dbReference type="PANTHER" id="PTHR35492">
    <property type="entry name" value="TRANSDUCIN/WD40 REPEAT-LIKE SUPERFAMILY PROTEIN"/>
    <property type="match status" value="1"/>
</dbReference>
<keyword evidence="4" id="KW-1185">Reference proteome</keyword>
<accession>A0ABR0XPY5</accession>
<reference evidence="3 4" key="1">
    <citation type="journal article" date="2021" name="Comput. Struct. Biotechnol. J.">
        <title>De novo genome assembly of the potent medicinal plant Rehmannia glutinosa using nanopore technology.</title>
        <authorList>
            <person name="Ma L."/>
            <person name="Dong C."/>
            <person name="Song C."/>
            <person name="Wang X."/>
            <person name="Zheng X."/>
            <person name="Niu Y."/>
            <person name="Chen S."/>
            <person name="Feng W."/>
        </authorList>
    </citation>
    <scope>NUCLEOTIDE SEQUENCE [LARGE SCALE GENOMIC DNA]</scope>
    <source>
        <strain evidence="3">DH-2019</strain>
    </source>
</reference>
<dbReference type="PANTHER" id="PTHR35492:SF1">
    <property type="entry name" value="TRANSDUCIN_WD40 REPEAT-LIKE SUPERFAMILY PROTEIN"/>
    <property type="match status" value="1"/>
</dbReference>
<organism evidence="3 4">
    <name type="scientific">Rehmannia glutinosa</name>
    <name type="common">Chinese foxglove</name>
    <dbReference type="NCBI Taxonomy" id="99300"/>
    <lineage>
        <taxon>Eukaryota</taxon>
        <taxon>Viridiplantae</taxon>
        <taxon>Streptophyta</taxon>
        <taxon>Embryophyta</taxon>
        <taxon>Tracheophyta</taxon>
        <taxon>Spermatophyta</taxon>
        <taxon>Magnoliopsida</taxon>
        <taxon>eudicotyledons</taxon>
        <taxon>Gunneridae</taxon>
        <taxon>Pentapetalae</taxon>
        <taxon>asterids</taxon>
        <taxon>lamiids</taxon>
        <taxon>Lamiales</taxon>
        <taxon>Orobanchaceae</taxon>
        <taxon>Rehmannieae</taxon>
        <taxon>Rehmannia</taxon>
    </lineage>
</organism>
<feature type="compositionally biased region" description="Polar residues" evidence="1">
    <location>
        <begin position="104"/>
        <end position="120"/>
    </location>
</feature>
<sequence>MSTSSARRVKERAAAAGKITPASGKSISTGKENPRPTSRIRAATQKPTTRPMSRIDKSAVEESRVRKSTSSVPRGRSSSPSEFTRVLSDLRNNSRISLGPPQRKVNSYTSNEKLGGKSNIQNRVSKDLEIKGGKLDELERTSQKNEKIEIPVVKNGGNGKKEGSLSSATVLSSDIEKKVLKNSEKTGNTFDQSEGNYQENLKVKIRVGSCSNEKKEGTLSSISMKRSAHDYYENSSSDSGEKVKASEELKLRSSGVGVEVGSSLRVSKMVNKLSTSLRENGANKYPSKLHEKLAYLEGKVKRIASDIKKTKEMLDINNPDTSKMILSNIQEKISGIEKAMGVVGHDGDAKMVSVKISEDEDEKDENDAKSLMKGLNAEELKGGYFLIIKNKGWSRGDEVQEADDAVISAAESSYLNVLNDKGNIDSFLMADENLNEFDDQERVPTMILDDEVEEICTYQLNDIGGKSSTGGWFVSEGESVLLAHDDGSCTFYDIANSEMDAQGNMLWQHQLEIPWTQGSAHGIFTKDIRAFHFEDETSHVRTALAPLSNNTMHRRNPPFMASENRQWWYRPCGPLIVSTASCQRMVQIYDIRDGERVMKWELPKPALMSVSSSGGRICALHVNNTDAELGGGVRQRISSSEVEGNDGVFCTSDSINVLDFRQPSGIALKIPKIGSRSQIQQFSLRTQRLLSTYALPESNAHDHFTALTQVWGNSSLVMGVCGLGLFVFDSLKDNGMPSFSMDFGSTQDAKEIIGPDNMYAPSFDYLASRVLLISRDRPACWRYLL</sequence>
<gene>
    <name evidence="3" type="ORF">DH2020_004631</name>
</gene>
<dbReference type="Proteomes" id="UP001318860">
    <property type="component" value="Unassembled WGS sequence"/>
</dbReference>
<dbReference type="InterPro" id="IPR045289">
    <property type="entry name" value="At4g14310-like"/>
</dbReference>
<feature type="compositionally biased region" description="Low complexity" evidence="1">
    <location>
        <begin position="68"/>
        <end position="81"/>
    </location>
</feature>
<evidence type="ECO:0000313" key="3">
    <source>
        <dbReference type="EMBL" id="KAK6161250.1"/>
    </source>
</evidence>
<feature type="domain" description="At4g14310 8-bladed propeller" evidence="2">
    <location>
        <begin position="675"/>
        <end position="780"/>
    </location>
</feature>
<evidence type="ECO:0000313" key="4">
    <source>
        <dbReference type="Proteomes" id="UP001318860"/>
    </source>
</evidence>
<protein>
    <recommendedName>
        <fullName evidence="2">At4g14310 8-bladed propeller domain-containing protein</fullName>
    </recommendedName>
</protein>
<feature type="region of interest" description="Disordered" evidence="1">
    <location>
        <begin position="1"/>
        <end position="120"/>
    </location>
</feature>
<comment type="caution">
    <text evidence="3">The sequence shown here is derived from an EMBL/GenBank/DDBJ whole genome shotgun (WGS) entry which is preliminary data.</text>
</comment>
<name>A0ABR0XPY5_REHGL</name>